<evidence type="ECO:0000313" key="3">
    <source>
        <dbReference type="Proteomes" id="UP000245754"/>
    </source>
</evidence>
<keyword evidence="3" id="KW-1185">Reference proteome</keyword>
<dbReference type="PANTHER" id="PTHR45947">
    <property type="entry name" value="SULFOQUINOVOSYL TRANSFERASE SQD2"/>
    <property type="match status" value="1"/>
</dbReference>
<dbReference type="InterPro" id="IPR028098">
    <property type="entry name" value="Glyco_trans_4-like_N"/>
</dbReference>
<dbReference type="SUPFAM" id="SSF53756">
    <property type="entry name" value="UDP-Glycosyltransferase/glycogen phosphorylase"/>
    <property type="match status" value="1"/>
</dbReference>
<accession>A0A316EMD2</accession>
<comment type="caution">
    <text evidence="2">The sequence shown here is derived from an EMBL/GenBank/DDBJ whole genome shotgun (WGS) entry which is preliminary data.</text>
</comment>
<dbReference type="GO" id="GO:0016758">
    <property type="term" value="F:hexosyltransferase activity"/>
    <property type="evidence" value="ECO:0007669"/>
    <property type="project" value="TreeGrafter"/>
</dbReference>
<dbReference type="Pfam" id="PF13692">
    <property type="entry name" value="Glyco_trans_1_4"/>
    <property type="match status" value="1"/>
</dbReference>
<feature type="domain" description="Glycosyltransferase subfamily 4-like N-terminal" evidence="1">
    <location>
        <begin position="15"/>
        <end position="202"/>
    </location>
</feature>
<dbReference type="PANTHER" id="PTHR45947:SF3">
    <property type="entry name" value="SULFOQUINOVOSYL TRANSFERASE SQD2"/>
    <property type="match status" value="1"/>
</dbReference>
<evidence type="ECO:0000259" key="1">
    <source>
        <dbReference type="Pfam" id="PF13579"/>
    </source>
</evidence>
<dbReference type="Pfam" id="PF13579">
    <property type="entry name" value="Glyco_trans_4_4"/>
    <property type="match status" value="1"/>
</dbReference>
<dbReference type="EMBL" id="QGGT01000005">
    <property type="protein sequence ID" value="PWK33126.1"/>
    <property type="molecule type" value="Genomic_DNA"/>
</dbReference>
<organism evidence="2 3">
    <name type="scientific">Cupriavidus plantarum</name>
    <dbReference type="NCBI Taxonomy" id="942865"/>
    <lineage>
        <taxon>Bacteria</taxon>
        <taxon>Pseudomonadati</taxon>
        <taxon>Pseudomonadota</taxon>
        <taxon>Betaproteobacteria</taxon>
        <taxon>Burkholderiales</taxon>
        <taxon>Burkholderiaceae</taxon>
        <taxon>Cupriavidus</taxon>
    </lineage>
</organism>
<dbReference type="Proteomes" id="UP000245754">
    <property type="component" value="Unassembled WGS sequence"/>
</dbReference>
<dbReference type="AlphaFoldDB" id="A0A316EMD2"/>
<dbReference type="OrthoDB" id="9787293at2"/>
<sequence length="420" mass="45086">MKILLYCLNYAPELTGIGKYMAEQAEWLAARGHDVRVVTAPPYYPAWQIGEGYRASRYRREVINGVTVLRAPLWIPARPSGLRRILHLASFAVSSLASLAMQLGWRPDVVFVVEPPLFCSPAALALARLTGARAWLHIQDYEVDAAFELGLLKGRTLRRIAEAGERWLLQRFDHVSSISNAMVALARRKGTSNDRLSLLPNWTDLGALTQHAGVDFRARLGIPADAVLALYSGTIGAKQGIEILADVARQLRTRTDLHFIFCGSGAGAPALHAACQGLPNVHCLPLQPASDFPSLLATADIHLMPQRAGAADLVLPSKLAAMLASGKPVVATAEATTELGKLVTGCGVLVEPGDAAAMATAISALADAPVQRHELGLAGRVWAEQHLDRDAVLLKFEETLVALCAPTVQGKRADVDYAGK</sequence>
<dbReference type="NCBIfam" id="NF007640">
    <property type="entry name" value="PRK10307.1"/>
    <property type="match status" value="1"/>
</dbReference>
<dbReference type="RefSeq" id="WP_109584790.1">
    <property type="nucleotide sequence ID" value="NZ_JACBYU010000005.1"/>
</dbReference>
<gene>
    <name evidence="2" type="ORF">C7419_105120</name>
</gene>
<dbReference type="InterPro" id="IPR050194">
    <property type="entry name" value="Glycosyltransferase_grp1"/>
</dbReference>
<keyword evidence="2" id="KW-0808">Transferase</keyword>
<protein>
    <submittedName>
        <fullName evidence="2">Colanic acid biosynthesis glycosyl transferase WcaI</fullName>
    </submittedName>
</protein>
<reference evidence="2 3" key="1">
    <citation type="submission" date="2018-05" db="EMBL/GenBank/DDBJ databases">
        <title>Genomic Encyclopedia of Type Strains, Phase IV (KMG-V): Genome sequencing to study the core and pangenomes of soil and plant-associated prokaryotes.</title>
        <authorList>
            <person name="Whitman W."/>
        </authorList>
    </citation>
    <scope>NUCLEOTIDE SEQUENCE [LARGE SCALE GENOMIC DNA]</scope>
    <source>
        <strain evidence="2 3">SLV-132</strain>
    </source>
</reference>
<evidence type="ECO:0000313" key="2">
    <source>
        <dbReference type="EMBL" id="PWK33126.1"/>
    </source>
</evidence>
<dbReference type="Gene3D" id="3.40.50.2000">
    <property type="entry name" value="Glycogen Phosphorylase B"/>
    <property type="match status" value="2"/>
</dbReference>
<dbReference type="CDD" id="cd03794">
    <property type="entry name" value="GT4_WbuB-like"/>
    <property type="match status" value="1"/>
</dbReference>
<name>A0A316EMD2_9BURK</name>
<proteinExistence type="predicted"/>